<evidence type="ECO:0000313" key="2">
    <source>
        <dbReference type="EMBL" id="BBF23490.1"/>
    </source>
</evidence>
<dbReference type="Proteomes" id="UP000271003">
    <property type="component" value="Chromosome"/>
</dbReference>
<sequence length="383" mass="43798">MESTEAKEIARQIGFKNFLDLSSGVSLAAVFREAGLADTPAVYLLFDSETKRLYIGQTKRLLNRYAQHVYDGRTIDYIAWIVSPVKQLDEKETSYIERALALGYNLVNKMKMPAFRTETAPYDDIVLPVRQDEHLKNVGLGLFSDAHRVQRVFEGSDAQQQERWERLREHPRHKEMLDAARRYIEVSIPDYRETVGNFWTLFVAPASKRNAVLPCVSIVTGPVQTFEIYCYSRSKEACFVSMELSAYTLFQAPSMLADFLRAFPWADLVWGETPLRSGMPLPEWQEPTAEELQQFLPLRRPYPSYEDREEDIVRPVSLARLRPSVTLTCTLEHFPMIFEKSLLIETAASSYAIASMRHSRIVHPENHNPIAMAAVLGEANIGE</sequence>
<accession>A0A2Z6IC54</accession>
<feature type="domain" description="GIY-YIG" evidence="1">
    <location>
        <begin position="38"/>
        <end position="117"/>
    </location>
</feature>
<evidence type="ECO:0000259" key="1">
    <source>
        <dbReference type="PROSITE" id="PS50164"/>
    </source>
</evidence>
<dbReference type="InterPro" id="IPR035901">
    <property type="entry name" value="GIY-YIG_endonuc_sf"/>
</dbReference>
<dbReference type="Gene3D" id="3.40.1440.10">
    <property type="entry name" value="GIY-YIG endonuclease"/>
    <property type="match status" value="1"/>
</dbReference>
<dbReference type="KEGG" id="sutt:SUTMEG_13810"/>
<dbReference type="AlphaFoldDB" id="A0A2Z6IC54"/>
<dbReference type="InterPro" id="IPR000305">
    <property type="entry name" value="GIY-YIG_endonuc"/>
</dbReference>
<name>A0A2Z6IC54_9BURK</name>
<dbReference type="RefSeq" id="WP_120177093.1">
    <property type="nucleotide sequence ID" value="NZ_AP018786.1"/>
</dbReference>
<dbReference type="EMBL" id="AP018786">
    <property type="protein sequence ID" value="BBF23490.1"/>
    <property type="molecule type" value="Genomic_DNA"/>
</dbReference>
<protein>
    <recommendedName>
        <fullName evidence="1">GIY-YIG domain-containing protein</fullName>
    </recommendedName>
</protein>
<gene>
    <name evidence="2" type="ORF">SUTMEG_13810</name>
</gene>
<proteinExistence type="predicted"/>
<evidence type="ECO:0000313" key="3">
    <source>
        <dbReference type="Proteomes" id="UP000271003"/>
    </source>
</evidence>
<keyword evidence="3" id="KW-1185">Reference proteome</keyword>
<organism evidence="2 3">
    <name type="scientific">Sutterella megalosphaeroides</name>
    <dbReference type="NCBI Taxonomy" id="2494234"/>
    <lineage>
        <taxon>Bacteria</taxon>
        <taxon>Pseudomonadati</taxon>
        <taxon>Pseudomonadota</taxon>
        <taxon>Betaproteobacteria</taxon>
        <taxon>Burkholderiales</taxon>
        <taxon>Sutterellaceae</taxon>
        <taxon>Sutterella</taxon>
    </lineage>
</organism>
<dbReference type="OrthoDB" id="2656488at2"/>
<dbReference type="PROSITE" id="PS50164">
    <property type="entry name" value="GIY_YIG"/>
    <property type="match status" value="1"/>
</dbReference>
<dbReference type="SUPFAM" id="SSF82771">
    <property type="entry name" value="GIY-YIG endonuclease"/>
    <property type="match status" value="1"/>
</dbReference>
<reference evidence="2 3" key="1">
    <citation type="journal article" date="2018" name="Int. J. Syst. Evol. Microbiol.">
        <title>Mesosutterella multiformis gen. nov., sp. nov., a member of the family Sutterellaceae and Sutterella megalosphaeroides sp. nov., isolated from human faeces.</title>
        <authorList>
            <person name="Sakamoto M."/>
            <person name="Ikeyama N."/>
            <person name="Kunihiro T."/>
            <person name="Iino T."/>
            <person name="Yuki M."/>
            <person name="Ohkuma M."/>
        </authorList>
    </citation>
    <scope>NUCLEOTIDE SEQUENCE [LARGE SCALE GENOMIC DNA]</scope>
    <source>
        <strain evidence="2 3">6FBBBH3</strain>
    </source>
</reference>